<dbReference type="Proteomes" id="UP000780801">
    <property type="component" value="Unassembled WGS sequence"/>
</dbReference>
<dbReference type="EMBL" id="JAABOA010005287">
    <property type="protein sequence ID" value="KAF9577111.1"/>
    <property type="molecule type" value="Genomic_DNA"/>
</dbReference>
<gene>
    <name evidence="1" type="ORF">BGW38_007886</name>
</gene>
<proteinExistence type="predicted"/>
<reference evidence="1" key="1">
    <citation type="journal article" date="2020" name="Fungal Divers.">
        <title>Resolving the Mortierellaceae phylogeny through synthesis of multi-gene phylogenetics and phylogenomics.</title>
        <authorList>
            <person name="Vandepol N."/>
            <person name="Liber J."/>
            <person name="Desiro A."/>
            <person name="Na H."/>
            <person name="Kennedy M."/>
            <person name="Barry K."/>
            <person name="Grigoriev I.V."/>
            <person name="Miller A.N."/>
            <person name="O'Donnell K."/>
            <person name="Stajich J.E."/>
            <person name="Bonito G."/>
        </authorList>
    </citation>
    <scope>NUCLEOTIDE SEQUENCE</scope>
    <source>
        <strain evidence="1">KOD1015</strain>
    </source>
</reference>
<dbReference type="AlphaFoldDB" id="A0A9P6FL76"/>
<organism evidence="1 2">
    <name type="scientific">Lunasporangiospora selenospora</name>
    <dbReference type="NCBI Taxonomy" id="979761"/>
    <lineage>
        <taxon>Eukaryota</taxon>
        <taxon>Fungi</taxon>
        <taxon>Fungi incertae sedis</taxon>
        <taxon>Mucoromycota</taxon>
        <taxon>Mortierellomycotina</taxon>
        <taxon>Mortierellomycetes</taxon>
        <taxon>Mortierellales</taxon>
        <taxon>Mortierellaceae</taxon>
        <taxon>Lunasporangiospora</taxon>
    </lineage>
</organism>
<accession>A0A9P6FL76</accession>
<protein>
    <submittedName>
        <fullName evidence="1">Uncharacterized protein</fullName>
    </submittedName>
</protein>
<evidence type="ECO:0000313" key="1">
    <source>
        <dbReference type="EMBL" id="KAF9577111.1"/>
    </source>
</evidence>
<comment type="caution">
    <text evidence="1">The sequence shown here is derived from an EMBL/GenBank/DDBJ whole genome shotgun (WGS) entry which is preliminary data.</text>
</comment>
<sequence>MWFNPKNRLNQTVFLTPHGLKLTTETAADTESVSTSTSTILVKPTHLEILQSHRIMKIKAVILTLALCLTLQAKPISLETVNWSIKESVTCDTIGKNNFYKHNSCDFELERARYLCKVYGDEAANENCERVGSYCVPIPGDWGCGTVENEGESSKSCLFRPRDH</sequence>
<keyword evidence="2" id="KW-1185">Reference proteome</keyword>
<name>A0A9P6FL76_9FUNG</name>
<evidence type="ECO:0000313" key="2">
    <source>
        <dbReference type="Proteomes" id="UP000780801"/>
    </source>
</evidence>